<dbReference type="SUPFAM" id="SSF53335">
    <property type="entry name" value="S-adenosyl-L-methionine-dependent methyltransferases"/>
    <property type="match status" value="1"/>
</dbReference>
<dbReference type="InterPro" id="IPR001623">
    <property type="entry name" value="DnaJ_domain"/>
</dbReference>
<keyword evidence="1" id="KW-0505">Motor protein</keyword>
<dbReference type="Pfam" id="PF00226">
    <property type="entry name" value="DnaJ"/>
    <property type="match status" value="1"/>
</dbReference>
<dbReference type="SMART" id="SM00271">
    <property type="entry name" value="DnaJ"/>
    <property type="match status" value="1"/>
</dbReference>
<dbReference type="Gene3D" id="3.40.850.10">
    <property type="entry name" value="Kinesin motor domain"/>
    <property type="match status" value="1"/>
</dbReference>
<comment type="similarity">
    <text evidence="1">Belongs to the TRAFAC class myosin-kinesin ATPase superfamily. Kinesin family.</text>
</comment>
<dbReference type="GO" id="GO:0008017">
    <property type="term" value="F:microtubule binding"/>
    <property type="evidence" value="ECO:0007669"/>
    <property type="project" value="InterPro"/>
</dbReference>
<evidence type="ECO:0000313" key="8">
    <source>
        <dbReference type="Proteomes" id="UP000265716"/>
    </source>
</evidence>
<evidence type="ECO:0000259" key="3">
    <source>
        <dbReference type="PROSITE" id="PS50076"/>
    </source>
</evidence>
<dbReference type="SMART" id="SM00129">
    <property type="entry name" value="KISc"/>
    <property type="match status" value="1"/>
</dbReference>
<dbReference type="Pfam" id="PF00225">
    <property type="entry name" value="Kinesin"/>
    <property type="match status" value="1"/>
</dbReference>
<dbReference type="Proteomes" id="UP000265716">
    <property type="component" value="Unassembled WGS sequence"/>
</dbReference>
<dbReference type="InterPro" id="IPR036961">
    <property type="entry name" value="Kinesin_motor_dom_sf"/>
</dbReference>
<evidence type="ECO:0000313" key="9">
    <source>
        <dbReference type="Proteomes" id="UP000286510"/>
    </source>
</evidence>
<dbReference type="PROSITE" id="PS50067">
    <property type="entry name" value="KINESIN_MOTOR_2"/>
    <property type="match status" value="1"/>
</dbReference>
<dbReference type="GO" id="GO:0005524">
    <property type="term" value="F:ATP binding"/>
    <property type="evidence" value="ECO:0007669"/>
    <property type="project" value="UniProtKB-UniRule"/>
</dbReference>
<keyword evidence="1" id="KW-0067">ATP-binding</keyword>
<accession>A0A397AMY2</accession>
<feature type="domain" description="J" evidence="3">
    <location>
        <begin position="11"/>
        <end position="76"/>
    </location>
</feature>
<evidence type="ECO:0000313" key="4">
    <source>
        <dbReference type="EMBL" id="RHY06997.1"/>
    </source>
</evidence>
<dbReference type="VEuPathDB" id="FungiDB:H257_12592"/>
<evidence type="ECO:0000259" key="2">
    <source>
        <dbReference type="PROSITE" id="PS50067"/>
    </source>
</evidence>
<comment type="caution">
    <text evidence="4">The sequence shown here is derived from an EMBL/GenBank/DDBJ whole genome shotgun (WGS) entry which is preliminary data.</text>
</comment>
<dbReference type="AlphaFoldDB" id="A0A397AMY2"/>
<dbReference type="InterPro" id="IPR007884">
    <property type="entry name" value="METL9"/>
</dbReference>
<proteinExistence type="inferred from homology"/>
<dbReference type="GO" id="GO:0007018">
    <property type="term" value="P:microtubule-based movement"/>
    <property type="evidence" value="ECO:0007669"/>
    <property type="project" value="InterPro"/>
</dbReference>
<dbReference type="EMBL" id="QUTF01015846">
    <property type="protein sequence ID" value="RHZ08422.1"/>
    <property type="molecule type" value="Genomic_DNA"/>
</dbReference>
<dbReference type="EMBL" id="QUSZ01006093">
    <property type="protein sequence ID" value="RHY06997.1"/>
    <property type="molecule type" value="Genomic_DNA"/>
</dbReference>
<dbReference type="EMBL" id="QUTC01002135">
    <property type="protein sequence ID" value="RHY75081.1"/>
    <property type="molecule type" value="Genomic_DNA"/>
</dbReference>
<dbReference type="InterPro" id="IPR027417">
    <property type="entry name" value="P-loop_NTPase"/>
</dbReference>
<organism evidence="4 7">
    <name type="scientific">Aphanomyces astaci</name>
    <name type="common">Crayfish plague agent</name>
    <dbReference type="NCBI Taxonomy" id="112090"/>
    <lineage>
        <taxon>Eukaryota</taxon>
        <taxon>Sar</taxon>
        <taxon>Stramenopiles</taxon>
        <taxon>Oomycota</taxon>
        <taxon>Saprolegniomycetes</taxon>
        <taxon>Saprolegniales</taxon>
        <taxon>Verrucalvaceae</taxon>
        <taxon>Aphanomyces</taxon>
    </lineage>
</organism>
<dbReference type="PRINTS" id="PR00625">
    <property type="entry name" value="JDOMAIN"/>
</dbReference>
<evidence type="ECO:0000256" key="1">
    <source>
        <dbReference type="PROSITE-ProRule" id="PRU00283"/>
    </source>
</evidence>
<dbReference type="SUPFAM" id="SSF46565">
    <property type="entry name" value="Chaperone J-domain"/>
    <property type="match status" value="1"/>
</dbReference>
<dbReference type="Pfam" id="PF05219">
    <property type="entry name" value="DREV"/>
    <property type="match status" value="1"/>
</dbReference>
<dbReference type="PROSITE" id="PS00636">
    <property type="entry name" value="DNAJ_1"/>
    <property type="match status" value="1"/>
</dbReference>
<protein>
    <recommendedName>
        <fullName evidence="10">J domain-containing protein</fullName>
    </recommendedName>
</protein>
<dbReference type="SUPFAM" id="SSF52540">
    <property type="entry name" value="P-loop containing nucleoside triphosphate hydrolases"/>
    <property type="match status" value="1"/>
</dbReference>
<dbReference type="PANTHER" id="PTHR44272:SF3">
    <property type="entry name" value="J DOMAIN-CONTAINING PROTEIN"/>
    <property type="match status" value="1"/>
</dbReference>
<gene>
    <name evidence="6" type="ORF">DYB26_000292</name>
    <name evidence="4" type="ORF">DYB36_003154</name>
    <name evidence="5" type="ORF">DYB38_000316</name>
</gene>
<dbReference type="InterPro" id="IPR001752">
    <property type="entry name" value="Kinesin_motor_dom"/>
</dbReference>
<reference evidence="7 8" key="1">
    <citation type="submission" date="2018-08" db="EMBL/GenBank/DDBJ databases">
        <title>Aphanomyces genome sequencing and annotation.</title>
        <authorList>
            <person name="Minardi D."/>
            <person name="Oidtmann B."/>
            <person name="Van Der Giezen M."/>
            <person name="Studholme D.J."/>
        </authorList>
    </citation>
    <scope>NUCLEOTIDE SEQUENCE [LARGE SCALE GENOMIC DNA]</scope>
    <source>
        <strain evidence="6 9">FDL457</strain>
        <strain evidence="4 7">Kv</strain>
        <strain evidence="5 8">SA</strain>
    </source>
</reference>
<dbReference type="InterPro" id="IPR052812">
    <property type="entry name" value="Plant_DnaJ_domain"/>
</dbReference>
<dbReference type="InterPro" id="IPR018253">
    <property type="entry name" value="DnaJ_domain_CS"/>
</dbReference>
<dbReference type="CDD" id="cd06257">
    <property type="entry name" value="DnaJ"/>
    <property type="match status" value="1"/>
</dbReference>
<dbReference type="Gene3D" id="1.10.287.110">
    <property type="entry name" value="DnaJ domain"/>
    <property type="match status" value="1"/>
</dbReference>
<evidence type="ECO:0008006" key="10">
    <source>
        <dbReference type="Google" id="ProtNLM"/>
    </source>
</evidence>
<feature type="domain" description="Kinesin motor" evidence="2">
    <location>
        <begin position="399"/>
        <end position="638"/>
    </location>
</feature>
<dbReference type="VEuPathDB" id="FungiDB:H257_12593"/>
<dbReference type="PANTHER" id="PTHR44272">
    <property type="entry name" value="DNAJ DOMAIN (PROKARYOTIC HEAT SHOCK PROTEIN)"/>
    <property type="match status" value="1"/>
</dbReference>
<feature type="binding site" evidence="1">
    <location>
        <begin position="404"/>
        <end position="411"/>
    </location>
    <ligand>
        <name>ATP</name>
        <dbReference type="ChEBI" id="CHEBI:30616"/>
    </ligand>
</feature>
<dbReference type="InterPro" id="IPR029063">
    <property type="entry name" value="SAM-dependent_MTases_sf"/>
</dbReference>
<keyword evidence="1" id="KW-0547">Nucleotide-binding</keyword>
<name>A0A397AMY2_APHAT</name>
<dbReference type="PRINTS" id="PR00380">
    <property type="entry name" value="KINESINHEAVY"/>
</dbReference>
<evidence type="ECO:0000313" key="6">
    <source>
        <dbReference type="EMBL" id="RHZ08422.1"/>
    </source>
</evidence>
<evidence type="ECO:0000313" key="7">
    <source>
        <dbReference type="Proteomes" id="UP000265427"/>
    </source>
</evidence>
<dbReference type="Proteomes" id="UP000286510">
    <property type="component" value="Unassembled WGS sequence"/>
</dbReference>
<evidence type="ECO:0000313" key="5">
    <source>
        <dbReference type="EMBL" id="RHY75081.1"/>
    </source>
</evidence>
<sequence length="903" mass="99593">MSTPDSTVSDDLYVLLEVERTASEAEIKASYRKLALKFHPDRNRGVPGAAEHFKKLATAYAVLSDPNQRRFYDLSCKDGSGGSVAGLHGMQPIDVNEMNGFGRMLGALCSKIGIPLPTQISQNVLMAARDLQTGMGGTNVKDLPVGMEMSGKVDKQEGHFFRIAITDRMVESGFVMTCRSIAKNKFKLILFDKDGSVRSVQESDTRAKHTSADMFLTRLELMDTDDMFKCLSEQEQTLPEVFHRLKTLERIQTPALDAGTHLFCVYGDNWFSALHYVIQCLPIEPDTVESIQHVEQDLLRTKLELDAYQAEFTAAQKAFEAAVAKADGLDKRTKGLMATRRAAYDDFLSVAALPYKDMNRKPGAQDEAAGTFASIWNRFSVQAAPPPGACKRDDAWSNTVIRYGQTGSGKTHTMTGFLTDMGRDLMALSSSIEMTAVELVGSKCVDLLHDRKKVLICESEEDQTIHLVHSASKVATSVPELLALFHEAVSRRATESTQANTVSSRSHLIVFLKLVGAGPPSDGGQMVLLDLAGRYSTTTTNDCTSERKEDQYTNDKQRQQETIETNMSHLALKQCLLAKEQNGHVPYRNSALTRILKNSLWATHKACQAAIVVTASPIPADTEHTLCSLVNARRMVEVNPTVVQSVLEIVETSDARQVKLFKTFSHVEIQAWLGRVSKGALQAYVDNIKPAITGAAMLRLPPARLAQLCNGHTGHAKLLQHAIKDVIAKEQEDKARERDMRRANHAKNGEDLRSKFIEFDCDDETQQFLDSCFDTGVYHMITSMLSTVLNVFYSVTDTNGMLNRTLPGGILSHGANEDTRVCRGANVRLLPRPSRASVELPRWTLRRCVMNPQHLSSPSIGKLLDIGAGDGNVTAKLATFVDTVYATEVSMPMVRALNAKGFK</sequence>
<dbReference type="InterPro" id="IPR036869">
    <property type="entry name" value="J_dom_sf"/>
</dbReference>
<dbReference type="Proteomes" id="UP000265427">
    <property type="component" value="Unassembled WGS sequence"/>
</dbReference>
<dbReference type="GO" id="GO:0106370">
    <property type="term" value="F:protein-L-histidine N-pros-methyltransferase activity"/>
    <property type="evidence" value="ECO:0007669"/>
    <property type="project" value="InterPro"/>
</dbReference>
<dbReference type="PROSITE" id="PS50076">
    <property type="entry name" value="DNAJ_2"/>
    <property type="match status" value="1"/>
</dbReference>
<dbReference type="GO" id="GO:0003777">
    <property type="term" value="F:microtubule motor activity"/>
    <property type="evidence" value="ECO:0007669"/>
    <property type="project" value="InterPro"/>
</dbReference>